<gene>
    <name evidence="1" type="ORF">DSM104635_01608</name>
</gene>
<protein>
    <submittedName>
        <fullName evidence="1">Uncharacterized protein</fullName>
    </submittedName>
</protein>
<dbReference type="Proteomes" id="UP000431269">
    <property type="component" value="Chromosome"/>
</dbReference>
<dbReference type="KEGG" id="tsv:DSM104635_01608"/>
<dbReference type="AlphaFoldDB" id="A0A6I6MN63"/>
<dbReference type="RefSeq" id="WP_158765690.1">
    <property type="nucleotide sequence ID" value="NZ_CP047045.1"/>
</dbReference>
<name>A0A6I6MN63_9CAUL</name>
<organism evidence="1 2">
    <name type="scientific">Terricaulis silvestris</name>
    <dbReference type="NCBI Taxonomy" id="2686094"/>
    <lineage>
        <taxon>Bacteria</taxon>
        <taxon>Pseudomonadati</taxon>
        <taxon>Pseudomonadota</taxon>
        <taxon>Alphaproteobacteria</taxon>
        <taxon>Caulobacterales</taxon>
        <taxon>Caulobacteraceae</taxon>
        <taxon>Terricaulis</taxon>
    </lineage>
</organism>
<dbReference type="InterPro" id="IPR027417">
    <property type="entry name" value="P-loop_NTPase"/>
</dbReference>
<evidence type="ECO:0000313" key="1">
    <source>
        <dbReference type="EMBL" id="QGZ94778.1"/>
    </source>
</evidence>
<accession>A0A6I6MN63</accession>
<sequence length="228" mass="23753">MSQPAFSVEGVLDALAMQPRRGAGDGRAIMFIAARRKEGVTTAARAVARAAGPGAIYAIDLDLKRNAFARELANIEPLGPKIDGRLNAASFYSVRGPNGMLLPERAPAFSYHRVGRTRIYAGVFDPRLLPEGGRVVISSAPQYWDAARAGGAIAVVDAPALERSEIGLRLARNMDGVVLVVGSDRGAAPAAIAAKQALVDAGANLMGIVYAGASAPVIAIERLLRQAG</sequence>
<dbReference type="EMBL" id="CP047045">
    <property type="protein sequence ID" value="QGZ94778.1"/>
    <property type="molecule type" value="Genomic_DNA"/>
</dbReference>
<reference evidence="2" key="1">
    <citation type="submission" date="2019-12" db="EMBL/GenBank/DDBJ databases">
        <title>Complete genome of Terracaulis silvestris 0127_4.</title>
        <authorList>
            <person name="Vieira S."/>
            <person name="Riedel T."/>
            <person name="Sproer C."/>
            <person name="Pascual J."/>
            <person name="Boedeker C."/>
            <person name="Overmann J."/>
        </authorList>
    </citation>
    <scope>NUCLEOTIDE SEQUENCE [LARGE SCALE GENOMIC DNA]</scope>
    <source>
        <strain evidence="2">0127_4</strain>
    </source>
</reference>
<proteinExistence type="predicted"/>
<evidence type="ECO:0000313" key="2">
    <source>
        <dbReference type="Proteomes" id="UP000431269"/>
    </source>
</evidence>
<keyword evidence="2" id="KW-1185">Reference proteome</keyword>
<dbReference type="Gene3D" id="3.40.50.300">
    <property type="entry name" value="P-loop containing nucleotide triphosphate hydrolases"/>
    <property type="match status" value="1"/>
</dbReference>